<keyword evidence="3" id="KW-1185">Reference proteome</keyword>
<proteinExistence type="predicted"/>
<feature type="chain" id="PRO_5040158643" description="Secreted protein" evidence="1">
    <location>
        <begin position="19"/>
        <end position="64"/>
    </location>
</feature>
<keyword evidence="1" id="KW-0732">Signal</keyword>
<evidence type="ECO:0000313" key="2">
    <source>
        <dbReference type="EMBL" id="CAH1992568.1"/>
    </source>
</evidence>
<evidence type="ECO:0000313" key="3">
    <source>
        <dbReference type="Proteomes" id="UP001152888"/>
    </source>
</evidence>
<evidence type="ECO:0000256" key="1">
    <source>
        <dbReference type="SAM" id="SignalP"/>
    </source>
</evidence>
<dbReference type="Proteomes" id="UP001152888">
    <property type="component" value="Unassembled WGS sequence"/>
</dbReference>
<gene>
    <name evidence="2" type="ORF">ACAOBT_LOCUS20947</name>
</gene>
<sequence>MVLRQWCVLVLGQLLLEALSIAKGSSGGRSSRLFGLRISRRALCGFESRPRRNFSLGHGCCDCP</sequence>
<dbReference type="AlphaFoldDB" id="A0A9P0L9Q1"/>
<accession>A0A9P0L9Q1</accession>
<feature type="signal peptide" evidence="1">
    <location>
        <begin position="1"/>
        <end position="18"/>
    </location>
</feature>
<comment type="caution">
    <text evidence="2">The sequence shown here is derived from an EMBL/GenBank/DDBJ whole genome shotgun (WGS) entry which is preliminary data.</text>
</comment>
<name>A0A9P0L9Q1_ACAOB</name>
<organism evidence="2 3">
    <name type="scientific">Acanthoscelides obtectus</name>
    <name type="common">Bean weevil</name>
    <name type="synonym">Bruchus obtectus</name>
    <dbReference type="NCBI Taxonomy" id="200917"/>
    <lineage>
        <taxon>Eukaryota</taxon>
        <taxon>Metazoa</taxon>
        <taxon>Ecdysozoa</taxon>
        <taxon>Arthropoda</taxon>
        <taxon>Hexapoda</taxon>
        <taxon>Insecta</taxon>
        <taxon>Pterygota</taxon>
        <taxon>Neoptera</taxon>
        <taxon>Endopterygota</taxon>
        <taxon>Coleoptera</taxon>
        <taxon>Polyphaga</taxon>
        <taxon>Cucujiformia</taxon>
        <taxon>Chrysomeloidea</taxon>
        <taxon>Chrysomelidae</taxon>
        <taxon>Bruchinae</taxon>
        <taxon>Bruchini</taxon>
        <taxon>Acanthoscelides</taxon>
    </lineage>
</organism>
<evidence type="ECO:0008006" key="4">
    <source>
        <dbReference type="Google" id="ProtNLM"/>
    </source>
</evidence>
<dbReference type="EMBL" id="CAKOFQ010007148">
    <property type="protein sequence ID" value="CAH1992568.1"/>
    <property type="molecule type" value="Genomic_DNA"/>
</dbReference>
<protein>
    <recommendedName>
        <fullName evidence="4">Secreted protein</fullName>
    </recommendedName>
</protein>
<reference evidence="2" key="1">
    <citation type="submission" date="2022-03" db="EMBL/GenBank/DDBJ databases">
        <authorList>
            <person name="Sayadi A."/>
        </authorList>
    </citation>
    <scope>NUCLEOTIDE SEQUENCE</scope>
</reference>